<evidence type="ECO:0000259" key="1">
    <source>
        <dbReference type="Pfam" id="PF13438"/>
    </source>
</evidence>
<reference evidence="2 3" key="1">
    <citation type="submission" date="2018-09" db="EMBL/GenBank/DDBJ databases">
        <title>Metagenome Assembled Genomes from an Advanced Water Purification Facility.</title>
        <authorList>
            <person name="Stamps B.W."/>
            <person name="Spear J.R."/>
        </authorList>
    </citation>
    <scope>NUCLEOTIDE SEQUENCE [LARGE SCALE GENOMIC DNA]</scope>
    <source>
        <strain evidence="2">Bin_52_1</strain>
    </source>
</reference>
<dbReference type="Proteomes" id="UP000321110">
    <property type="component" value="Unassembled WGS sequence"/>
</dbReference>
<gene>
    <name evidence="2" type="ORF">E6Q69_14475</name>
</gene>
<sequence length="43" mass="4939">MSSREEIRYALAEWPAKPAWSMRPETLSPRYTACRDKVIGARG</sequence>
<dbReference type="RefSeq" id="WP_143492042.1">
    <property type="nucleotide sequence ID" value="NZ_AP024354.1"/>
</dbReference>
<dbReference type="InterPro" id="IPR025188">
    <property type="entry name" value="DUF4113"/>
</dbReference>
<evidence type="ECO:0000313" key="3">
    <source>
        <dbReference type="Proteomes" id="UP000321110"/>
    </source>
</evidence>
<organism evidence="2 3">
    <name type="scientific">Aquipseudomonas alcaligenes</name>
    <name type="common">Pseudomonas alcaligenes</name>
    <dbReference type="NCBI Taxonomy" id="43263"/>
    <lineage>
        <taxon>Bacteria</taxon>
        <taxon>Pseudomonadati</taxon>
        <taxon>Pseudomonadota</taxon>
        <taxon>Gammaproteobacteria</taxon>
        <taxon>Pseudomonadales</taxon>
        <taxon>Pseudomonadaceae</taxon>
        <taxon>Aquipseudomonas</taxon>
    </lineage>
</organism>
<dbReference type="Pfam" id="PF13438">
    <property type="entry name" value="DUF4113"/>
    <property type="match status" value="1"/>
</dbReference>
<evidence type="ECO:0000313" key="2">
    <source>
        <dbReference type="EMBL" id="TXI29700.1"/>
    </source>
</evidence>
<feature type="domain" description="DUF4113" evidence="1">
    <location>
        <begin position="5"/>
        <end position="38"/>
    </location>
</feature>
<dbReference type="AlphaFoldDB" id="A0A5C7VX03"/>
<proteinExistence type="predicted"/>
<comment type="caution">
    <text evidence="2">The sequence shown here is derived from an EMBL/GenBank/DDBJ whole genome shotgun (WGS) entry which is preliminary data.</text>
</comment>
<name>A0A5C7VX03_AQUAC</name>
<protein>
    <submittedName>
        <fullName evidence="2">DUF4113 domain-containing protein</fullName>
    </submittedName>
</protein>
<dbReference type="EMBL" id="SSFO01000244">
    <property type="protein sequence ID" value="TXI29700.1"/>
    <property type="molecule type" value="Genomic_DNA"/>
</dbReference>
<accession>A0A5C7VX03</accession>